<keyword evidence="2" id="KW-0689">Ribosomal protein</keyword>
<dbReference type="GO" id="GO:0000463">
    <property type="term" value="P:maturation of LSU-rRNA from tricistronic rRNA transcript (SSU-rRNA, 5.8S rRNA, LSU-rRNA)"/>
    <property type="evidence" value="ECO:0007669"/>
    <property type="project" value="InterPro"/>
</dbReference>
<evidence type="ECO:0000256" key="3">
    <source>
        <dbReference type="ARBA" id="ARBA00023274"/>
    </source>
</evidence>
<dbReference type="PANTHER" id="PTHR45722">
    <property type="entry name" value="60S RIBOSOMAL PROTEIN L35"/>
    <property type="match status" value="1"/>
</dbReference>
<organism evidence="5">
    <name type="scientific">Rhodosorus marinus</name>
    <dbReference type="NCBI Taxonomy" id="101924"/>
    <lineage>
        <taxon>Eukaryota</taxon>
        <taxon>Rhodophyta</taxon>
        <taxon>Stylonematophyceae</taxon>
        <taxon>Stylonematales</taxon>
        <taxon>Stylonemataceae</taxon>
        <taxon>Rhodosorus</taxon>
    </lineage>
</organism>
<dbReference type="GO" id="GO:0003735">
    <property type="term" value="F:structural constituent of ribosome"/>
    <property type="evidence" value="ECO:0007669"/>
    <property type="project" value="InterPro"/>
</dbReference>
<dbReference type="InterPro" id="IPR045059">
    <property type="entry name" value="Ribosomal_uL29_euk"/>
</dbReference>
<dbReference type="PROSITE" id="PS00579">
    <property type="entry name" value="RIBOSOMAL_L29"/>
    <property type="match status" value="1"/>
</dbReference>
<dbReference type="PANTHER" id="PTHR45722:SF2">
    <property type="entry name" value="LARGE RIBOSOMAL SUBUNIT PROTEIN UL29-RELATED"/>
    <property type="match status" value="1"/>
</dbReference>
<evidence type="ECO:0000256" key="1">
    <source>
        <dbReference type="ARBA" id="ARBA00009254"/>
    </source>
</evidence>
<dbReference type="HAMAP" id="MF_00374">
    <property type="entry name" value="Ribosomal_uL29"/>
    <property type="match status" value="1"/>
</dbReference>
<feature type="compositionally biased region" description="Basic residues" evidence="4">
    <location>
        <begin position="111"/>
        <end position="123"/>
    </location>
</feature>
<evidence type="ECO:0008006" key="6">
    <source>
        <dbReference type="Google" id="ProtNLM"/>
    </source>
</evidence>
<dbReference type="EMBL" id="HBHW01021396">
    <property type="protein sequence ID" value="CAE0048517.1"/>
    <property type="molecule type" value="Transcribed_RNA"/>
</dbReference>
<dbReference type="Pfam" id="PF00831">
    <property type="entry name" value="Ribosomal_L29"/>
    <property type="match status" value="1"/>
</dbReference>
<feature type="compositionally biased region" description="Basic and acidic residues" evidence="4">
    <location>
        <begin position="96"/>
        <end position="110"/>
    </location>
</feature>
<dbReference type="FunFam" id="6.10.250.3450:FF:000001">
    <property type="entry name" value="60S ribosomal protein L35"/>
    <property type="match status" value="1"/>
</dbReference>
<dbReference type="Gene3D" id="1.10.287.310">
    <property type="match status" value="1"/>
</dbReference>
<dbReference type="InterPro" id="IPR001854">
    <property type="entry name" value="Ribosomal_uL29"/>
</dbReference>
<reference evidence="5" key="1">
    <citation type="submission" date="2021-01" db="EMBL/GenBank/DDBJ databases">
        <authorList>
            <person name="Corre E."/>
            <person name="Pelletier E."/>
            <person name="Niang G."/>
            <person name="Scheremetjew M."/>
            <person name="Finn R."/>
            <person name="Kale V."/>
            <person name="Holt S."/>
            <person name="Cochrane G."/>
            <person name="Meng A."/>
            <person name="Brown T."/>
            <person name="Cohen L."/>
        </authorList>
    </citation>
    <scope>NUCLEOTIDE SEQUENCE</scope>
    <source>
        <strain evidence="5">CCMP 769</strain>
    </source>
</reference>
<dbReference type="CDD" id="cd00427">
    <property type="entry name" value="Ribosomal_L29_HIP"/>
    <property type="match status" value="1"/>
</dbReference>
<dbReference type="AlphaFoldDB" id="A0A7S2ZTT9"/>
<gene>
    <name evidence="5" type="ORF">RMAR00112_LOCUS16512</name>
</gene>
<accession>A0A7S2ZTT9</accession>
<protein>
    <recommendedName>
        <fullName evidence="6">60S ribosomal protein L35</fullName>
    </recommendedName>
</protein>
<name>A0A7S2ZTT9_9RHOD</name>
<sequence>MAKVKTYELRTKSKADLMRQLEDLKTELSQLRVDKVNSGTPAKLTKIKEVRKSIARVSTVISQTQRQQVALLYANKKYKPLDLRPKKTRAIRRQLTKHEKSRKSQKEIKKQTHFAPRKYAIKA</sequence>
<dbReference type="InterPro" id="IPR018254">
    <property type="entry name" value="Ribosomal_uL29_CS"/>
</dbReference>
<evidence type="ECO:0000256" key="4">
    <source>
        <dbReference type="SAM" id="MobiDB-lite"/>
    </source>
</evidence>
<keyword evidence="3" id="KW-0687">Ribonucleoprotein</keyword>
<dbReference type="GO" id="GO:0006412">
    <property type="term" value="P:translation"/>
    <property type="evidence" value="ECO:0007669"/>
    <property type="project" value="InterPro"/>
</dbReference>
<dbReference type="GO" id="GO:0003729">
    <property type="term" value="F:mRNA binding"/>
    <property type="evidence" value="ECO:0007669"/>
    <property type="project" value="TreeGrafter"/>
</dbReference>
<dbReference type="FunFam" id="1.10.287.310:FF:000002">
    <property type="entry name" value="60S ribosomal protein L35"/>
    <property type="match status" value="1"/>
</dbReference>
<proteinExistence type="inferred from homology"/>
<comment type="similarity">
    <text evidence="1">Belongs to the universal ribosomal protein uL29 family.</text>
</comment>
<dbReference type="NCBIfam" id="TIGR00012">
    <property type="entry name" value="L29"/>
    <property type="match status" value="1"/>
</dbReference>
<dbReference type="SUPFAM" id="SSF46561">
    <property type="entry name" value="Ribosomal protein L29 (L29p)"/>
    <property type="match status" value="1"/>
</dbReference>
<evidence type="ECO:0000313" key="5">
    <source>
        <dbReference type="EMBL" id="CAE0048517.1"/>
    </source>
</evidence>
<feature type="region of interest" description="Disordered" evidence="4">
    <location>
        <begin position="94"/>
        <end position="123"/>
    </location>
</feature>
<dbReference type="InterPro" id="IPR036049">
    <property type="entry name" value="Ribosomal_uL29_sf"/>
</dbReference>
<dbReference type="Gene3D" id="6.10.250.3450">
    <property type="match status" value="1"/>
</dbReference>
<dbReference type="GO" id="GO:0022625">
    <property type="term" value="C:cytosolic large ribosomal subunit"/>
    <property type="evidence" value="ECO:0007669"/>
    <property type="project" value="InterPro"/>
</dbReference>
<evidence type="ECO:0000256" key="2">
    <source>
        <dbReference type="ARBA" id="ARBA00022980"/>
    </source>
</evidence>